<evidence type="ECO:0000313" key="2">
    <source>
        <dbReference type="Proteomes" id="UP000078124"/>
    </source>
</evidence>
<dbReference type="AlphaFoldDB" id="A0A8G2E5Q6"/>
<dbReference type="Proteomes" id="UP000078124">
    <property type="component" value="Unassembled WGS sequence"/>
</dbReference>
<comment type="caution">
    <text evidence="1">The sequence shown here is derived from an EMBL/GenBank/DDBJ whole genome shotgun (WGS) entry which is preliminary data.</text>
</comment>
<organism evidence="1 2">
    <name type="scientific">Raoultella planticola</name>
    <name type="common">Klebsiella planticola</name>
    <dbReference type="NCBI Taxonomy" id="575"/>
    <lineage>
        <taxon>Bacteria</taxon>
        <taxon>Pseudomonadati</taxon>
        <taxon>Pseudomonadota</taxon>
        <taxon>Gammaproteobacteria</taxon>
        <taxon>Enterobacterales</taxon>
        <taxon>Enterobacteriaceae</taxon>
        <taxon>Klebsiella/Raoultella group</taxon>
        <taxon>Raoultella</taxon>
    </lineage>
</organism>
<dbReference type="EMBL" id="FLAC01000001">
    <property type="protein sequence ID" value="SAP38172.1"/>
    <property type="molecule type" value="Genomic_DNA"/>
</dbReference>
<proteinExistence type="predicted"/>
<name>A0A8G2E5Q6_RAOPL</name>
<gene>
    <name evidence="1" type="ORF">SAMEA2273876_00006</name>
</gene>
<sequence>MGNNLYFSLLRSIVHLDPIQLKCAQEHRRRQLRYDQWWMDKPK</sequence>
<protein>
    <submittedName>
        <fullName evidence="1">Uncharacterized protein</fullName>
    </submittedName>
</protein>
<accession>A0A8G2E5Q6</accession>
<reference evidence="1 2" key="1">
    <citation type="submission" date="2016-05" db="EMBL/GenBank/DDBJ databases">
        <authorList>
            <consortium name="Pathogen Informatics"/>
        </authorList>
    </citation>
    <scope>NUCLEOTIDE SEQUENCE [LARGE SCALE GENOMIC DNA]</scope>
    <source>
        <strain evidence="1 2">2880STDY5682802</strain>
    </source>
</reference>
<evidence type="ECO:0000313" key="1">
    <source>
        <dbReference type="EMBL" id="SAP38172.1"/>
    </source>
</evidence>